<dbReference type="RefSeq" id="WP_160374626.1">
    <property type="nucleotide sequence ID" value="NZ_WSTB01000004.1"/>
</dbReference>
<accession>A0A6I4NJT3</accession>
<comment type="caution">
    <text evidence="1">The sequence shown here is derived from an EMBL/GenBank/DDBJ whole genome shotgun (WGS) entry which is preliminary data.</text>
</comment>
<organism evidence="1 2">
    <name type="scientific">Flavobacterium hydrocarbonoxydans</name>
    <dbReference type="NCBI Taxonomy" id="2683249"/>
    <lineage>
        <taxon>Bacteria</taxon>
        <taxon>Pseudomonadati</taxon>
        <taxon>Bacteroidota</taxon>
        <taxon>Flavobacteriia</taxon>
        <taxon>Flavobacteriales</taxon>
        <taxon>Flavobacteriaceae</taxon>
        <taxon>Flavobacterium</taxon>
    </lineage>
</organism>
<sequence>MKLKIILTLIFLGLLIQCKKENPKNVNPKTEQITALNIYNYIGKSSMKFQLFSDSSYVFTIMQKDFDYEKLERRKGFCYLKNDTLYFKPLDFKFNRSEKAVIKNNFIEFVDGETPLKIEIRKNIFHTKSKLDLKKFNDYAFFTFNPEFQRPGNYGYKPETIKPADLNQSELIELDQILEKCFSENESKLKKLDKYVKQCIVVINEKHEKEIWIGCYCKEPYDNQSYKYSLIDMSDGGNCNIHLKINLTTHKYSDLNISGRA</sequence>
<dbReference type="EMBL" id="WSTB01000004">
    <property type="protein sequence ID" value="MWB94660.1"/>
    <property type="molecule type" value="Genomic_DNA"/>
</dbReference>
<dbReference type="AlphaFoldDB" id="A0A6I4NJT3"/>
<proteinExistence type="predicted"/>
<protein>
    <submittedName>
        <fullName evidence="1">Uncharacterized protein</fullName>
    </submittedName>
</protein>
<reference evidence="1 2" key="1">
    <citation type="submission" date="2019-12" db="EMBL/GenBank/DDBJ databases">
        <authorList>
            <person name="Kim Y.S."/>
        </authorList>
    </citation>
    <scope>NUCLEOTIDE SEQUENCE [LARGE SCALE GENOMIC DNA]</scope>
    <source>
        <strain evidence="1 2">GA093</strain>
    </source>
</reference>
<evidence type="ECO:0000313" key="1">
    <source>
        <dbReference type="EMBL" id="MWB94660.1"/>
    </source>
</evidence>
<evidence type="ECO:0000313" key="2">
    <source>
        <dbReference type="Proteomes" id="UP000471501"/>
    </source>
</evidence>
<name>A0A6I4NJT3_9FLAO</name>
<dbReference type="Proteomes" id="UP000471501">
    <property type="component" value="Unassembled WGS sequence"/>
</dbReference>
<keyword evidence="2" id="KW-1185">Reference proteome</keyword>
<gene>
    <name evidence="1" type="ORF">GON26_09820</name>
</gene>